<dbReference type="KEGG" id="nga:Ngar_c33470"/>
<dbReference type="HOGENOM" id="CLU_175266_0_0_2"/>
<reference evidence="2 3" key="1">
    <citation type="journal article" date="2012" name="Environ. Microbiol.">
        <title>The genome of the ammonia-oxidizing Candidatus Nitrososphaera gargensis: insights into metabolic versatility and environmental adaptations.</title>
        <authorList>
            <person name="Spang A."/>
            <person name="Poehlein A."/>
            <person name="Offre P."/>
            <person name="Zumbragel S."/>
            <person name="Haider S."/>
            <person name="Rychlik N."/>
            <person name="Nowka B."/>
            <person name="Schmeisser C."/>
            <person name="Lebedeva E.V."/>
            <person name="Rattei T."/>
            <person name="Bohm C."/>
            <person name="Schmid M."/>
            <person name="Galushko A."/>
            <person name="Hatzenpichler R."/>
            <person name="Weinmaier T."/>
            <person name="Daniel R."/>
            <person name="Schleper C."/>
            <person name="Spieck E."/>
            <person name="Streit W."/>
            <person name="Wagner M."/>
        </authorList>
    </citation>
    <scope>NUCLEOTIDE SEQUENCE [LARGE SCALE GENOMIC DNA]</scope>
    <source>
        <strain evidence="3">Ga9.2</strain>
    </source>
</reference>
<keyword evidence="3" id="KW-1185">Reference proteome</keyword>
<protein>
    <submittedName>
        <fullName evidence="2">Uncharacterized protein</fullName>
    </submittedName>
</protein>
<dbReference type="GeneID" id="13797157"/>
<sequence length="116" mass="12576">MDDNSKRFLANQLLWIGIYFGIAIVVGIFLDFPISLIVIIAIIIPLSLYRRRQIMKRMGGQQGTGSFFGGIRGGGGGGMFGSKGGLSYYCISCGTKHNQAECPKCGSRMKRAAFDS</sequence>
<evidence type="ECO:0000313" key="2">
    <source>
        <dbReference type="EMBL" id="AFU60262.1"/>
    </source>
</evidence>
<dbReference type="BioCyc" id="CNIT1237085:G1324-3347-MONOMER"/>
<gene>
    <name evidence="2" type="ordered locus">Ngar_c33470</name>
</gene>
<dbReference type="OrthoDB" id="8274at2157"/>
<keyword evidence="1" id="KW-0812">Transmembrane</keyword>
<dbReference type="RefSeq" id="WP_015020795.1">
    <property type="nucleotide sequence ID" value="NC_018719.1"/>
</dbReference>
<accession>K0IMG6</accession>
<keyword evidence="1" id="KW-0472">Membrane</keyword>
<keyword evidence="1" id="KW-1133">Transmembrane helix</keyword>
<evidence type="ECO:0000256" key="1">
    <source>
        <dbReference type="SAM" id="Phobius"/>
    </source>
</evidence>
<dbReference type="AlphaFoldDB" id="K0IMG6"/>
<dbReference type="EMBL" id="CP002408">
    <property type="protein sequence ID" value="AFU60262.1"/>
    <property type="molecule type" value="Genomic_DNA"/>
</dbReference>
<evidence type="ECO:0000313" key="3">
    <source>
        <dbReference type="Proteomes" id="UP000008037"/>
    </source>
</evidence>
<dbReference type="InParanoid" id="K0IMG6"/>
<feature type="transmembrane region" description="Helical" evidence="1">
    <location>
        <begin position="16"/>
        <end position="49"/>
    </location>
</feature>
<organism evidence="2 3">
    <name type="scientific">Nitrososphaera gargensis (strain Ga9.2)</name>
    <dbReference type="NCBI Taxonomy" id="1237085"/>
    <lineage>
        <taxon>Archaea</taxon>
        <taxon>Nitrososphaerota</taxon>
        <taxon>Nitrososphaeria</taxon>
        <taxon>Nitrososphaerales</taxon>
        <taxon>Nitrososphaeraceae</taxon>
        <taxon>Nitrososphaera</taxon>
    </lineage>
</organism>
<dbReference type="Proteomes" id="UP000008037">
    <property type="component" value="Chromosome"/>
</dbReference>
<proteinExistence type="predicted"/>
<name>K0IMG6_NITGG</name>